<feature type="compositionally biased region" description="Basic and acidic residues" evidence="1">
    <location>
        <begin position="52"/>
        <end position="65"/>
    </location>
</feature>
<dbReference type="Proteomes" id="UP001497644">
    <property type="component" value="Chromosome 8"/>
</dbReference>
<dbReference type="EMBL" id="OZ034831">
    <property type="protein sequence ID" value="CAL1688548.1"/>
    <property type="molecule type" value="Genomic_DNA"/>
</dbReference>
<accession>A0AAV2P9B2</accession>
<gene>
    <name evidence="2" type="ORF">LPLAT_LOCUS13593</name>
</gene>
<reference evidence="2" key="1">
    <citation type="submission" date="2024-04" db="EMBL/GenBank/DDBJ databases">
        <authorList>
            <consortium name="Molecular Ecology Group"/>
        </authorList>
    </citation>
    <scope>NUCLEOTIDE SEQUENCE</scope>
</reference>
<name>A0AAV2P9B2_9HYME</name>
<organism evidence="2 3">
    <name type="scientific">Lasius platythorax</name>
    <dbReference type="NCBI Taxonomy" id="488582"/>
    <lineage>
        <taxon>Eukaryota</taxon>
        <taxon>Metazoa</taxon>
        <taxon>Ecdysozoa</taxon>
        <taxon>Arthropoda</taxon>
        <taxon>Hexapoda</taxon>
        <taxon>Insecta</taxon>
        <taxon>Pterygota</taxon>
        <taxon>Neoptera</taxon>
        <taxon>Endopterygota</taxon>
        <taxon>Hymenoptera</taxon>
        <taxon>Apocrita</taxon>
        <taxon>Aculeata</taxon>
        <taxon>Formicoidea</taxon>
        <taxon>Formicidae</taxon>
        <taxon>Formicinae</taxon>
        <taxon>Lasius</taxon>
        <taxon>Lasius</taxon>
    </lineage>
</organism>
<evidence type="ECO:0000256" key="1">
    <source>
        <dbReference type="SAM" id="MobiDB-lite"/>
    </source>
</evidence>
<sequence length="105" mass="12193">MIVPHPYIQKYPHSIFKSIDDSARITGDTVSWKTNENYDYFQQRAARCPRKDSDFKEKLSSHSHGDPSLIDGRQVDSLPSERNAKFDKRPTYCVPDRHICVHVLC</sequence>
<feature type="region of interest" description="Disordered" evidence="1">
    <location>
        <begin position="52"/>
        <end position="77"/>
    </location>
</feature>
<dbReference type="AlphaFoldDB" id="A0AAV2P9B2"/>
<evidence type="ECO:0000313" key="3">
    <source>
        <dbReference type="Proteomes" id="UP001497644"/>
    </source>
</evidence>
<protein>
    <submittedName>
        <fullName evidence="2">Uncharacterized protein</fullName>
    </submittedName>
</protein>
<keyword evidence="3" id="KW-1185">Reference proteome</keyword>
<evidence type="ECO:0000313" key="2">
    <source>
        <dbReference type="EMBL" id="CAL1688548.1"/>
    </source>
</evidence>
<proteinExistence type="predicted"/>